<organism evidence="1 2">
    <name type="scientific">Vibrio marisflavi CECT 7928</name>
    <dbReference type="NCBI Taxonomy" id="634439"/>
    <lineage>
        <taxon>Bacteria</taxon>
        <taxon>Pseudomonadati</taxon>
        <taxon>Pseudomonadota</taxon>
        <taxon>Gammaproteobacteria</taxon>
        <taxon>Vibrionales</taxon>
        <taxon>Vibrionaceae</taxon>
        <taxon>Vibrio</taxon>
    </lineage>
</organism>
<name>A0ABN8ECM3_9VIBR</name>
<evidence type="ECO:0008006" key="3">
    <source>
        <dbReference type="Google" id="ProtNLM"/>
    </source>
</evidence>
<keyword evidence="2" id="KW-1185">Reference proteome</keyword>
<gene>
    <name evidence="1" type="ORF">VMF7928_04413</name>
</gene>
<sequence>MKEFEFALVASSLENITVENGHIVSDAIYEAGADDCTVTSKGNTLIIDFIRESDNYETAVLSAIAQVSQVETLTIKSVDAGQYVGLSDAAELSNLTRSALSKFSKGERGDGTFPTPFLRVQGKAPLYDWAEIARWLEAKGLVESGIAENARITGNINMALKLQHGELEEVSRYVSLIQ</sequence>
<evidence type="ECO:0000313" key="1">
    <source>
        <dbReference type="EMBL" id="CAH0543126.1"/>
    </source>
</evidence>
<dbReference type="Proteomes" id="UP000838748">
    <property type="component" value="Unassembled WGS sequence"/>
</dbReference>
<protein>
    <recommendedName>
        <fullName evidence="3">DNA-binding protein</fullName>
    </recommendedName>
</protein>
<dbReference type="EMBL" id="CAKLDM010000004">
    <property type="protein sequence ID" value="CAH0543126.1"/>
    <property type="molecule type" value="Genomic_DNA"/>
</dbReference>
<dbReference type="RefSeq" id="WP_237363992.1">
    <property type="nucleotide sequence ID" value="NZ_CAKLDM010000004.1"/>
</dbReference>
<comment type="caution">
    <text evidence="1">The sequence shown here is derived from an EMBL/GenBank/DDBJ whole genome shotgun (WGS) entry which is preliminary data.</text>
</comment>
<accession>A0ABN8ECM3</accession>
<reference evidence="1" key="1">
    <citation type="submission" date="2021-11" db="EMBL/GenBank/DDBJ databases">
        <authorList>
            <person name="Rodrigo-Torres L."/>
            <person name="Arahal R. D."/>
            <person name="Lucena T."/>
        </authorList>
    </citation>
    <scope>NUCLEOTIDE SEQUENCE</scope>
    <source>
        <strain evidence="1">CECT 7928</strain>
    </source>
</reference>
<proteinExistence type="predicted"/>
<evidence type="ECO:0000313" key="2">
    <source>
        <dbReference type="Proteomes" id="UP000838748"/>
    </source>
</evidence>